<dbReference type="EMBL" id="JBBNAW010000006">
    <property type="protein sequence ID" value="MEK2609474.1"/>
    <property type="molecule type" value="Genomic_DNA"/>
</dbReference>
<feature type="transmembrane region" description="Helical" evidence="6">
    <location>
        <begin position="117"/>
        <end position="143"/>
    </location>
</feature>
<evidence type="ECO:0000313" key="8">
    <source>
        <dbReference type="EMBL" id="MEK2609474.1"/>
    </source>
</evidence>
<evidence type="ECO:0000313" key="9">
    <source>
        <dbReference type="Proteomes" id="UP001386972"/>
    </source>
</evidence>
<feature type="transmembrane region" description="Helical" evidence="6">
    <location>
        <begin position="85"/>
        <end position="105"/>
    </location>
</feature>
<evidence type="ECO:0000256" key="6">
    <source>
        <dbReference type="SAM" id="Phobius"/>
    </source>
</evidence>
<keyword evidence="4 6" id="KW-1133">Transmembrane helix</keyword>
<dbReference type="Proteomes" id="UP001386972">
    <property type="component" value="Unassembled WGS sequence"/>
</dbReference>
<keyword evidence="2" id="KW-1003">Cell membrane</keyword>
<sequence length="375" mass="39960">MSLLGIFPLDVILPSFPALSSQFSVPTPDIAWSISLFAVGAALSQCWIGPLSDRLGRKRLLLVGLITAASGAVGCIYAWDFSSFMVFRLVQAAGCGCFVLSHALVQDLYSDHRRNSMRILLTTASGLFISLSPLAGSFLQQWLGWQGSFQAFVVLAALAVLLCSLSLTDASRPVAPRSGYRTLFKDRRFISYSLLSAMAFACHFSFIVTSPLLFMDLLGMTDYAFSLIFIAYGAAYIIGGVVASALNKRIEVSAQIRLGLLLIGVAGLSLFLWLYVLNLTVTGIMLSMVVCSAGTTIVRPAATTWALSLHPEIAGTAAALNNTLVFTVGGLCSAGVALAEADLLRALAMAFVLAALIGSLLLRRLRSLPSKLLSD</sequence>
<dbReference type="Pfam" id="PF07690">
    <property type="entry name" value="MFS_1"/>
    <property type="match status" value="1"/>
</dbReference>
<comment type="subcellular location">
    <subcellularLocation>
        <location evidence="1">Cell membrane</location>
        <topology evidence="1">Multi-pass membrane protein</topology>
    </subcellularLocation>
</comment>
<feature type="transmembrane region" description="Helical" evidence="6">
    <location>
        <begin position="223"/>
        <end position="246"/>
    </location>
</feature>
<gene>
    <name evidence="8" type="ORF">WLF18_10220</name>
</gene>
<dbReference type="InterPro" id="IPR050189">
    <property type="entry name" value="MFS_Efflux_Transporters"/>
</dbReference>
<dbReference type="InterPro" id="IPR020846">
    <property type="entry name" value="MFS_dom"/>
</dbReference>
<dbReference type="InterPro" id="IPR036259">
    <property type="entry name" value="MFS_trans_sf"/>
</dbReference>
<keyword evidence="9" id="KW-1185">Reference proteome</keyword>
<evidence type="ECO:0000256" key="1">
    <source>
        <dbReference type="ARBA" id="ARBA00004651"/>
    </source>
</evidence>
<comment type="caution">
    <text evidence="8">The sequence shown here is derived from an EMBL/GenBank/DDBJ whole genome shotgun (WGS) entry which is preliminary data.</text>
</comment>
<feature type="transmembrane region" description="Helical" evidence="6">
    <location>
        <begin position="283"/>
        <end position="307"/>
    </location>
</feature>
<feature type="transmembrane region" description="Helical" evidence="6">
    <location>
        <begin position="30"/>
        <end position="48"/>
    </location>
</feature>
<keyword evidence="3 6" id="KW-0812">Transmembrane</keyword>
<organism evidence="8 9">
    <name type="scientific">Pseudomonas shirazensis</name>
    <dbReference type="NCBI Taxonomy" id="2745494"/>
    <lineage>
        <taxon>Bacteria</taxon>
        <taxon>Pseudomonadati</taxon>
        <taxon>Pseudomonadota</taxon>
        <taxon>Gammaproteobacteria</taxon>
        <taxon>Pseudomonadales</taxon>
        <taxon>Pseudomonadaceae</taxon>
        <taxon>Pseudomonas</taxon>
    </lineage>
</organism>
<reference evidence="8 9" key="1">
    <citation type="submission" date="2024-03" db="EMBL/GenBank/DDBJ databases">
        <title>Screening, Identification and Application of a Plant Lactobacillus Strain.</title>
        <authorList>
            <person name="Li Y.L."/>
        </authorList>
    </citation>
    <scope>NUCLEOTIDE SEQUENCE [LARGE SCALE GENOMIC DNA]</scope>
    <source>
        <strain evidence="8 9">JDB</strain>
    </source>
</reference>
<evidence type="ECO:0000256" key="4">
    <source>
        <dbReference type="ARBA" id="ARBA00022989"/>
    </source>
</evidence>
<feature type="transmembrane region" description="Helical" evidence="6">
    <location>
        <begin position="60"/>
        <end position="79"/>
    </location>
</feature>
<accession>A0ABU8ZZG5</accession>
<evidence type="ECO:0000259" key="7">
    <source>
        <dbReference type="PROSITE" id="PS50850"/>
    </source>
</evidence>
<feature type="domain" description="Major facilitator superfamily (MFS) profile" evidence="7">
    <location>
        <begin position="1"/>
        <end position="366"/>
    </location>
</feature>
<dbReference type="PROSITE" id="PS00216">
    <property type="entry name" value="SUGAR_TRANSPORT_1"/>
    <property type="match status" value="1"/>
</dbReference>
<feature type="transmembrane region" description="Helical" evidence="6">
    <location>
        <begin position="319"/>
        <end position="338"/>
    </location>
</feature>
<feature type="transmembrane region" description="Helical" evidence="6">
    <location>
        <begin position="344"/>
        <end position="362"/>
    </location>
</feature>
<keyword evidence="5 6" id="KW-0472">Membrane</keyword>
<feature type="transmembrane region" description="Helical" evidence="6">
    <location>
        <begin position="258"/>
        <end position="277"/>
    </location>
</feature>
<dbReference type="RefSeq" id="WP_340612259.1">
    <property type="nucleotide sequence ID" value="NZ_JBBNAW010000006.1"/>
</dbReference>
<dbReference type="InterPro" id="IPR011701">
    <property type="entry name" value="MFS"/>
</dbReference>
<feature type="transmembrane region" description="Helical" evidence="6">
    <location>
        <begin position="149"/>
        <end position="168"/>
    </location>
</feature>
<proteinExistence type="predicted"/>
<evidence type="ECO:0000256" key="5">
    <source>
        <dbReference type="ARBA" id="ARBA00023136"/>
    </source>
</evidence>
<dbReference type="SUPFAM" id="SSF103473">
    <property type="entry name" value="MFS general substrate transporter"/>
    <property type="match status" value="1"/>
</dbReference>
<dbReference type="PANTHER" id="PTHR43124:SF3">
    <property type="entry name" value="CHLORAMPHENICOL EFFLUX PUMP RV0191"/>
    <property type="match status" value="1"/>
</dbReference>
<feature type="transmembrane region" description="Helical" evidence="6">
    <location>
        <begin position="189"/>
        <end position="208"/>
    </location>
</feature>
<name>A0ABU8ZZG5_9PSED</name>
<dbReference type="PANTHER" id="PTHR43124">
    <property type="entry name" value="PURINE EFFLUX PUMP PBUE"/>
    <property type="match status" value="1"/>
</dbReference>
<dbReference type="InterPro" id="IPR005829">
    <property type="entry name" value="Sugar_transporter_CS"/>
</dbReference>
<protein>
    <submittedName>
        <fullName evidence="8">MFS transporter</fullName>
    </submittedName>
</protein>
<dbReference type="Gene3D" id="1.20.1720.10">
    <property type="entry name" value="Multidrug resistance protein D"/>
    <property type="match status" value="1"/>
</dbReference>
<evidence type="ECO:0000256" key="2">
    <source>
        <dbReference type="ARBA" id="ARBA00022475"/>
    </source>
</evidence>
<dbReference type="PROSITE" id="PS50850">
    <property type="entry name" value="MFS"/>
    <property type="match status" value="1"/>
</dbReference>
<evidence type="ECO:0000256" key="3">
    <source>
        <dbReference type="ARBA" id="ARBA00022692"/>
    </source>
</evidence>